<feature type="chain" id="PRO_5046351713" evidence="2">
    <location>
        <begin position="27"/>
        <end position="71"/>
    </location>
</feature>
<feature type="compositionally biased region" description="Low complexity" evidence="1">
    <location>
        <begin position="29"/>
        <end position="56"/>
    </location>
</feature>
<feature type="region of interest" description="Disordered" evidence="1">
    <location>
        <begin position="28"/>
        <end position="71"/>
    </location>
</feature>
<proteinExistence type="predicted"/>
<evidence type="ECO:0000313" key="4">
    <source>
        <dbReference type="Proteomes" id="UP001529255"/>
    </source>
</evidence>
<keyword evidence="2" id="KW-0732">Signal</keyword>
<gene>
    <name evidence="3" type="ORF">QRD39_02050</name>
</gene>
<evidence type="ECO:0000313" key="3">
    <source>
        <dbReference type="EMBL" id="MDL5042891.1"/>
    </source>
</evidence>
<organism evidence="3 4">
    <name type="scientific">Streptococcus raffinosi</name>
    <dbReference type="NCBI Taxonomy" id="3053355"/>
    <lineage>
        <taxon>Bacteria</taxon>
        <taxon>Bacillati</taxon>
        <taxon>Bacillota</taxon>
        <taxon>Bacilli</taxon>
        <taxon>Lactobacillales</taxon>
        <taxon>Streptococcaceae</taxon>
        <taxon>Streptococcus</taxon>
    </lineage>
</organism>
<sequence>MNKAKFISLISTAVLATASSGVGVFADETTPVSDGSTSPTVSVTTPVPTDKVPDTSASHVSDGTSGVTAPT</sequence>
<reference evidence="3 4" key="1">
    <citation type="submission" date="2023-06" db="EMBL/GenBank/DDBJ databases">
        <title>A potential novel species of Streptococcus isolated from human milk sample.</title>
        <authorList>
            <person name="Nguyen H.V."/>
            <person name="Trinh A.T.V."/>
            <person name="Hoang A.T.L."/>
            <person name="Bui L.N.H."/>
            <person name="Tran Q.T.L."/>
            <person name="Trinh T."/>
        </authorList>
    </citation>
    <scope>NUCLEOTIDE SEQUENCE [LARGE SCALE GENOMIC DNA]</scope>
    <source>
        <strain evidence="3 4">VTCC 12812</strain>
    </source>
</reference>
<protein>
    <submittedName>
        <fullName evidence="3">Cell wall surface anchor family protein</fullName>
    </submittedName>
</protein>
<evidence type="ECO:0000256" key="2">
    <source>
        <dbReference type="SAM" id="SignalP"/>
    </source>
</evidence>
<accession>A0ABT7LQG2</accession>
<name>A0ABT7LQG2_9STRE</name>
<feature type="signal peptide" evidence="2">
    <location>
        <begin position="1"/>
        <end position="26"/>
    </location>
</feature>
<dbReference type="Proteomes" id="UP001529255">
    <property type="component" value="Unassembled WGS sequence"/>
</dbReference>
<feature type="compositionally biased region" description="Polar residues" evidence="1">
    <location>
        <begin position="57"/>
        <end position="71"/>
    </location>
</feature>
<dbReference type="EMBL" id="JASUZV010000002">
    <property type="protein sequence ID" value="MDL5042891.1"/>
    <property type="molecule type" value="Genomic_DNA"/>
</dbReference>
<keyword evidence="4" id="KW-1185">Reference proteome</keyword>
<comment type="caution">
    <text evidence="3">The sequence shown here is derived from an EMBL/GenBank/DDBJ whole genome shotgun (WGS) entry which is preliminary data.</text>
</comment>
<evidence type="ECO:0000256" key="1">
    <source>
        <dbReference type="SAM" id="MobiDB-lite"/>
    </source>
</evidence>
<feature type="non-terminal residue" evidence="3">
    <location>
        <position position="71"/>
    </location>
</feature>